<evidence type="ECO:0000256" key="1">
    <source>
        <dbReference type="ARBA" id="ARBA00001933"/>
    </source>
</evidence>
<evidence type="ECO:0000256" key="3">
    <source>
        <dbReference type="ARBA" id="ARBA00022576"/>
    </source>
</evidence>
<dbReference type="Pfam" id="PF00155">
    <property type="entry name" value="Aminotran_1_2"/>
    <property type="match status" value="1"/>
</dbReference>
<evidence type="ECO:0000256" key="2">
    <source>
        <dbReference type="ARBA" id="ARBA00005384"/>
    </source>
</evidence>
<dbReference type="SUPFAM" id="SSF53383">
    <property type="entry name" value="PLP-dependent transferases"/>
    <property type="match status" value="1"/>
</dbReference>
<dbReference type="PROSITE" id="PS50949">
    <property type="entry name" value="HTH_GNTR"/>
    <property type="match status" value="1"/>
</dbReference>
<keyword evidence="10" id="KW-1185">Reference proteome</keyword>
<dbReference type="Gene3D" id="1.10.10.10">
    <property type="entry name" value="Winged helix-like DNA-binding domain superfamily/Winged helix DNA-binding domain"/>
    <property type="match status" value="1"/>
</dbReference>
<dbReference type="Gene3D" id="3.40.640.10">
    <property type="entry name" value="Type I PLP-dependent aspartate aminotransferase-like (Major domain)"/>
    <property type="match status" value="1"/>
</dbReference>
<evidence type="ECO:0000313" key="9">
    <source>
        <dbReference type="EMBL" id="NEY72733.1"/>
    </source>
</evidence>
<evidence type="ECO:0000256" key="4">
    <source>
        <dbReference type="ARBA" id="ARBA00022898"/>
    </source>
</evidence>
<gene>
    <name evidence="9" type="ORF">G4D63_13430</name>
</gene>
<accession>A0A6M0Q8Y0</accession>
<feature type="domain" description="HTH gntR-type" evidence="8">
    <location>
        <begin position="15"/>
        <end position="83"/>
    </location>
</feature>
<dbReference type="SMART" id="SM00345">
    <property type="entry name" value="HTH_GNTR"/>
    <property type="match status" value="1"/>
</dbReference>
<dbReference type="EMBL" id="JAAIWM010000004">
    <property type="protein sequence ID" value="NEY72733.1"/>
    <property type="molecule type" value="Genomic_DNA"/>
</dbReference>
<name>A0A6M0Q8Y0_9BACI</name>
<sequence length="494" mass="56836">MDLFYTLDLSQNDYKFKYQAIYHFLRELILEGKVQTGTRLPSSRVLASKYEVNRNTIKLVYEMLVADGYISTIEGSGTFVAYSPQNLNLIEKTNKKIQLSTRSQKIIDKKTQPPSKEKIEVDFRGSGFSPNITYFPLDDWKKTIYQAARDLNFLVVEEQYDIKGLPALREAISSYLNRSRGMMIKPNQVVIINGIMQGITILSQLLIDVGDHVVVEEPSFTSIKNNFMTMGGELIPAPIETQDFQVRDWESRLIYVTPSHQFPTGKVMSINQRINLLQWAKKHNSIIIEDDYDSEFRRKGRSVEPLKVLDFEERVVFLGTFAKSILPSLRIGFAVLPPDLVDDFLKIRNLGGEYTTSILEQMAVGLFIKSGKFERHLRRLNRIYAQKYDVLLQAIKKYLSNAFEWNETDAGLHLFATWKHSAQDYIIFENECLVRGVVWETANHYYINPPPQPKVIIGFAHLSDDDIIKGFQLMGEAFKAISSTNDIERKRTLN</sequence>
<reference evidence="9 10" key="1">
    <citation type="submission" date="2020-02" db="EMBL/GenBank/DDBJ databases">
        <title>Bacillus aquiflavi sp. nov., isolated from yellow water of strong flavor Chinese baijiu in Yibin region of China.</title>
        <authorList>
            <person name="Xie J."/>
        </authorList>
    </citation>
    <scope>NUCLEOTIDE SEQUENCE [LARGE SCALE GENOMIC DNA]</scope>
    <source>
        <strain evidence="9 10">SA4</strain>
    </source>
</reference>
<evidence type="ECO:0000256" key="7">
    <source>
        <dbReference type="ARBA" id="ARBA00023163"/>
    </source>
</evidence>
<dbReference type="InterPro" id="IPR015424">
    <property type="entry name" value="PyrdxlP-dep_Trfase"/>
</dbReference>
<dbReference type="GO" id="GO:0008483">
    <property type="term" value="F:transaminase activity"/>
    <property type="evidence" value="ECO:0007669"/>
    <property type="project" value="UniProtKB-KW"/>
</dbReference>
<keyword evidence="3 9" id="KW-0032">Aminotransferase</keyword>
<dbReference type="PANTHER" id="PTHR46577:SF1">
    <property type="entry name" value="HTH-TYPE TRANSCRIPTIONAL REGULATORY PROTEIN GABR"/>
    <property type="match status" value="1"/>
</dbReference>
<keyword evidence="7" id="KW-0804">Transcription</keyword>
<dbReference type="InterPro" id="IPR036388">
    <property type="entry name" value="WH-like_DNA-bd_sf"/>
</dbReference>
<dbReference type="RefSeq" id="WP_163180183.1">
    <property type="nucleotide sequence ID" value="NZ_JAAIWM010000004.1"/>
</dbReference>
<dbReference type="GO" id="GO:0003700">
    <property type="term" value="F:DNA-binding transcription factor activity"/>
    <property type="evidence" value="ECO:0007669"/>
    <property type="project" value="InterPro"/>
</dbReference>
<comment type="similarity">
    <text evidence="2">In the C-terminal section; belongs to the class-I pyridoxal-phosphate-dependent aminotransferase family.</text>
</comment>
<dbReference type="InterPro" id="IPR004839">
    <property type="entry name" value="Aminotransferase_I/II_large"/>
</dbReference>
<evidence type="ECO:0000259" key="8">
    <source>
        <dbReference type="PROSITE" id="PS50949"/>
    </source>
</evidence>
<dbReference type="GO" id="GO:0003677">
    <property type="term" value="F:DNA binding"/>
    <property type="evidence" value="ECO:0007669"/>
    <property type="project" value="UniProtKB-KW"/>
</dbReference>
<organism evidence="9 10">
    <name type="scientific">Bacillus mesophilus</name>
    <dbReference type="NCBI Taxonomy" id="1808955"/>
    <lineage>
        <taxon>Bacteria</taxon>
        <taxon>Bacillati</taxon>
        <taxon>Bacillota</taxon>
        <taxon>Bacilli</taxon>
        <taxon>Bacillales</taxon>
        <taxon>Bacillaceae</taxon>
        <taxon>Bacillus</taxon>
    </lineage>
</organism>
<dbReference type="Proteomes" id="UP000481043">
    <property type="component" value="Unassembled WGS sequence"/>
</dbReference>
<dbReference type="CDD" id="cd00609">
    <property type="entry name" value="AAT_like"/>
    <property type="match status" value="1"/>
</dbReference>
<dbReference type="InterPro" id="IPR051446">
    <property type="entry name" value="HTH_trans_reg/aminotransferase"/>
</dbReference>
<proteinExistence type="inferred from homology"/>
<keyword evidence="4" id="KW-0663">Pyridoxal phosphate</keyword>
<protein>
    <submittedName>
        <fullName evidence="9">PLP-dependent aminotransferase family protein</fullName>
    </submittedName>
</protein>
<dbReference type="PRINTS" id="PR00035">
    <property type="entry name" value="HTHGNTR"/>
</dbReference>
<dbReference type="SUPFAM" id="SSF46785">
    <property type="entry name" value="Winged helix' DNA-binding domain"/>
    <property type="match status" value="1"/>
</dbReference>
<dbReference type="AlphaFoldDB" id="A0A6M0Q8Y0"/>
<evidence type="ECO:0000256" key="5">
    <source>
        <dbReference type="ARBA" id="ARBA00023015"/>
    </source>
</evidence>
<dbReference type="Pfam" id="PF00392">
    <property type="entry name" value="GntR"/>
    <property type="match status" value="1"/>
</dbReference>
<keyword evidence="6" id="KW-0238">DNA-binding</keyword>
<evidence type="ECO:0000313" key="10">
    <source>
        <dbReference type="Proteomes" id="UP000481043"/>
    </source>
</evidence>
<dbReference type="InterPro" id="IPR036390">
    <property type="entry name" value="WH_DNA-bd_sf"/>
</dbReference>
<keyword evidence="9" id="KW-0808">Transferase</keyword>
<dbReference type="PANTHER" id="PTHR46577">
    <property type="entry name" value="HTH-TYPE TRANSCRIPTIONAL REGULATORY PROTEIN GABR"/>
    <property type="match status" value="1"/>
</dbReference>
<dbReference type="GO" id="GO:0030170">
    <property type="term" value="F:pyridoxal phosphate binding"/>
    <property type="evidence" value="ECO:0007669"/>
    <property type="project" value="InterPro"/>
</dbReference>
<dbReference type="InterPro" id="IPR000524">
    <property type="entry name" value="Tscrpt_reg_HTH_GntR"/>
</dbReference>
<dbReference type="CDD" id="cd07377">
    <property type="entry name" value="WHTH_GntR"/>
    <property type="match status" value="1"/>
</dbReference>
<evidence type="ECO:0000256" key="6">
    <source>
        <dbReference type="ARBA" id="ARBA00023125"/>
    </source>
</evidence>
<keyword evidence="5" id="KW-0805">Transcription regulation</keyword>
<dbReference type="InterPro" id="IPR015421">
    <property type="entry name" value="PyrdxlP-dep_Trfase_major"/>
</dbReference>
<comment type="cofactor">
    <cofactor evidence="1">
        <name>pyridoxal 5'-phosphate</name>
        <dbReference type="ChEBI" id="CHEBI:597326"/>
    </cofactor>
</comment>
<comment type="caution">
    <text evidence="9">The sequence shown here is derived from an EMBL/GenBank/DDBJ whole genome shotgun (WGS) entry which is preliminary data.</text>
</comment>